<protein>
    <submittedName>
        <fullName evidence="2">Uncharacterized protein</fullName>
    </submittedName>
</protein>
<name>A0A0B6Y0Y9_9EUPU</name>
<reference evidence="2" key="1">
    <citation type="submission" date="2014-12" db="EMBL/GenBank/DDBJ databases">
        <title>Insight into the proteome of Arion vulgaris.</title>
        <authorList>
            <person name="Aradska J."/>
            <person name="Bulat T."/>
            <person name="Smidak R."/>
            <person name="Sarate P."/>
            <person name="Gangsoo J."/>
            <person name="Sialana F."/>
            <person name="Bilban M."/>
            <person name="Lubec G."/>
        </authorList>
    </citation>
    <scope>NUCLEOTIDE SEQUENCE</scope>
    <source>
        <tissue evidence="2">Skin</tissue>
    </source>
</reference>
<dbReference type="EMBL" id="HACG01002581">
    <property type="protein sequence ID" value="CEK49446.1"/>
    <property type="molecule type" value="Transcribed_RNA"/>
</dbReference>
<sequence>YVAKEKKMEKYQQLGVKKEVLRKIEIRQLRYFGLINRSDTAENHLVRKDRRQERKRKTGKLQKVDRQ</sequence>
<accession>A0A0B6Y0Y9</accession>
<feature type="non-terminal residue" evidence="2">
    <location>
        <position position="1"/>
    </location>
</feature>
<organism evidence="2">
    <name type="scientific">Arion vulgaris</name>
    <dbReference type="NCBI Taxonomy" id="1028688"/>
    <lineage>
        <taxon>Eukaryota</taxon>
        <taxon>Metazoa</taxon>
        <taxon>Spiralia</taxon>
        <taxon>Lophotrochozoa</taxon>
        <taxon>Mollusca</taxon>
        <taxon>Gastropoda</taxon>
        <taxon>Heterobranchia</taxon>
        <taxon>Euthyneura</taxon>
        <taxon>Panpulmonata</taxon>
        <taxon>Eupulmonata</taxon>
        <taxon>Stylommatophora</taxon>
        <taxon>Helicina</taxon>
        <taxon>Arionoidea</taxon>
        <taxon>Arionidae</taxon>
        <taxon>Arion</taxon>
    </lineage>
</organism>
<proteinExistence type="predicted"/>
<evidence type="ECO:0000313" key="2">
    <source>
        <dbReference type="EMBL" id="CEK49446.1"/>
    </source>
</evidence>
<gene>
    <name evidence="2" type="primary">ORF7784</name>
</gene>
<evidence type="ECO:0000256" key="1">
    <source>
        <dbReference type="SAM" id="MobiDB-lite"/>
    </source>
</evidence>
<feature type="region of interest" description="Disordered" evidence="1">
    <location>
        <begin position="45"/>
        <end position="67"/>
    </location>
</feature>
<dbReference type="AlphaFoldDB" id="A0A0B6Y0Y9"/>